<protein>
    <submittedName>
        <fullName evidence="1">Uncharacterized protein</fullName>
    </submittedName>
</protein>
<reference evidence="1 2" key="1">
    <citation type="journal article" date="2018" name="PLoS Genet.">
        <title>Population sequencing reveals clonal diversity and ancestral inbreeding in the grapevine cultivar Chardonnay.</title>
        <authorList>
            <person name="Roach M.J."/>
            <person name="Johnson D.L."/>
            <person name="Bohlmann J."/>
            <person name="van Vuuren H.J."/>
            <person name="Jones S.J."/>
            <person name="Pretorius I.S."/>
            <person name="Schmidt S.A."/>
            <person name="Borneman A.R."/>
        </authorList>
    </citation>
    <scope>NUCLEOTIDE SEQUENCE [LARGE SCALE GENOMIC DNA]</scope>
    <source>
        <strain evidence="2">cv. Chardonnay</strain>
        <tissue evidence="1">Leaf</tissue>
    </source>
</reference>
<comment type="caution">
    <text evidence="1">The sequence shown here is derived from an EMBL/GenBank/DDBJ whole genome shotgun (WGS) entry which is preliminary data.</text>
</comment>
<proteinExistence type="predicted"/>
<dbReference type="AlphaFoldDB" id="A0A438IK71"/>
<gene>
    <name evidence="1" type="ORF">CK203_029981</name>
</gene>
<accession>A0A438IK71</accession>
<evidence type="ECO:0000313" key="2">
    <source>
        <dbReference type="Proteomes" id="UP000288805"/>
    </source>
</evidence>
<dbReference type="EMBL" id="QGNW01000103">
    <property type="protein sequence ID" value="RVW97096.1"/>
    <property type="molecule type" value="Genomic_DNA"/>
</dbReference>
<dbReference type="Proteomes" id="UP000288805">
    <property type="component" value="Unassembled WGS sequence"/>
</dbReference>
<evidence type="ECO:0000313" key="1">
    <source>
        <dbReference type="EMBL" id="RVW97096.1"/>
    </source>
</evidence>
<organism evidence="1 2">
    <name type="scientific">Vitis vinifera</name>
    <name type="common">Grape</name>
    <dbReference type="NCBI Taxonomy" id="29760"/>
    <lineage>
        <taxon>Eukaryota</taxon>
        <taxon>Viridiplantae</taxon>
        <taxon>Streptophyta</taxon>
        <taxon>Embryophyta</taxon>
        <taxon>Tracheophyta</taxon>
        <taxon>Spermatophyta</taxon>
        <taxon>Magnoliopsida</taxon>
        <taxon>eudicotyledons</taxon>
        <taxon>Gunneridae</taxon>
        <taxon>Pentapetalae</taxon>
        <taxon>rosids</taxon>
        <taxon>Vitales</taxon>
        <taxon>Vitaceae</taxon>
        <taxon>Viteae</taxon>
        <taxon>Vitis</taxon>
    </lineage>
</organism>
<name>A0A438IK71_VITVI</name>
<sequence>MPKHMPVVSAKLVNIVFRELHPDEDQAISYYLMTSGQEIHVDLVGREYKNVIDGEEVTITNSKLNLRPGAKIVPF</sequence>